<evidence type="ECO:0000259" key="1">
    <source>
        <dbReference type="Pfam" id="PF04389"/>
    </source>
</evidence>
<comment type="caution">
    <text evidence="2">The sequence shown here is derived from an EMBL/GenBank/DDBJ whole genome shotgun (WGS) entry which is preliminary data.</text>
</comment>
<gene>
    <name evidence="2" type="ORF">H8692_08310</name>
</gene>
<sequence length="695" mass="79154">MECKTLKQNIERYCSKVDTDRWTEFVRDYSAIGDSLIYGGKHGGSDAEHAGAEYIAQQLRSIGVEKVEIVETPVSKYQFNDARLRVISDIDNIEHMEIRPYGYRSPGTGSNGITASLVDVGTATRDELKNLNIEGKIALFCGMDVLEAGNLIAQIEETVINKAAALLIYAGEGVLNEETIRVQTPMNKSPIPIMGISLKHANYLKGILKKVGEIELNLTVDAVYTPDVGVTYNVLGEIPGSMSEEKIVFSAHLDHFFRCIQDNISSCAALLGIAHAVMRSGYRPKRSMIFAFHGAHECGMIDTKYPYITGSYETIKKKMTEWKNKVIADINFEYAALALEELKAVTTIGNEINLFDYINYSPELTGGFEKKSAGTGSQLYNGLSWCDGISYCTAGIPVYTNDIITEQLEGKSAYIGRDHSNHDNWESYNPDALRDSIRYYGGLGIYLDSLPYLEIDFSAQSKRIRVESDFDSLEEQGIKTGRMQYKLKLLEDASKILLKELKDKNQKYFMEVDSGIDTDKQREFYDNARRYNSYILKIFDFFQTKIDAVAPSDFLISRSGKYLMNIGLMEEAEEFLRNKEPEKAKQCLFQVDMAGISYYFSEMISEKMCHQINGKEYEKRRTWASGKELNCYTFYPLMTQLKQKIENGDEDFKEEIKMMRKAIRREMIRFIIELKREFKTIKKGIKMIRCLKESI</sequence>
<dbReference type="SUPFAM" id="SSF53187">
    <property type="entry name" value="Zn-dependent exopeptidases"/>
    <property type="match status" value="1"/>
</dbReference>
<dbReference type="InterPro" id="IPR039373">
    <property type="entry name" value="Peptidase_M28B"/>
</dbReference>
<feature type="domain" description="Peptidase M28" evidence="1">
    <location>
        <begin position="233"/>
        <end position="435"/>
    </location>
</feature>
<dbReference type="Gene3D" id="3.50.30.30">
    <property type="match status" value="1"/>
</dbReference>
<dbReference type="Gene3D" id="3.40.630.10">
    <property type="entry name" value="Zn peptidases"/>
    <property type="match status" value="1"/>
</dbReference>
<evidence type="ECO:0000313" key="3">
    <source>
        <dbReference type="Proteomes" id="UP000610862"/>
    </source>
</evidence>
<evidence type="ECO:0000313" key="2">
    <source>
        <dbReference type="EMBL" id="MBC8568758.1"/>
    </source>
</evidence>
<dbReference type="RefSeq" id="WP_177268503.1">
    <property type="nucleotide sequence ID" value="NZ_JACRTA010000003.1"/>
</dbReference>
<dbReference type="AlphaFoldDB" id="A0A926IA22"/>
<dbReference type="InterPro" id="IPR007484">
    <property type="entry name" value="Peptidase_M28"/>
</dbReference>
<dbReference type="Proteomes" id="UP000610862">
    <property type="component" value="Unassembled WGS sequence"/>
</dbReference>
<protein>
    <submittedName>
        <fullName evidence="2">M28 family peptidase</fullName>
    </submittedName>
</protein>
<organism evidence="2 3">
    <name type="scientific">Lentihominibacter hominis</name>
    <dbReference type="NCBI Taxonomy" id="2763645"/>
    <lineage>
        <taxon>Bacteria</taxon>
        <taxon>Bacillati</taxon>
        <taxon>Bacillota</taxon>
        <taxon>Clostridia</taxon>
        <taxon>Peptostreptococcales</taxon>
        <taxon>Anaerovoracaceae</taxon>
        <taxon>Lentihominibacter</taxon>
    </lineage>
</organism>
<dbReference type="Pfam" id="PF04389">
    <property type="entry name" value="Peptidase_M28"/>
    <property type="match status" value="1"/>
</dbReference>
<dbReference type="PANTHER" id="PTHR10404:SF46">
    <property type="entry name" value="VACUOLAR PROTEIN SORTING-ASSOCIATED PROTEIN 70"/>
    <property type="match status" value="1"/>
</dbReference>
<dbReference type="EMBL" id="JACRTA010000003">
    <property type="protein sequence ID" value="MBC8568758.1"/>
    <property type="molecule type" value="Genomic_DNA"/>
</dbReference>
<proteinExistence type="predicted"/>
<keyword evidence="3" id="KW-1185">Reference proteome</keyword>
<name>A0A926IA22_9FIRM</name>
<reference evidence="2" key="1">
    <citation type="submission" date="2020-08" db="EMBL/GenBank/DDBJ databases">
        <title>Genome public.</title>
        <authorList>
            <person name="Liu C."/>
            <person name="Sun Q."/>
        </authorList>
    </citation>
    <scope>NUCLEOTIDE SEQUENCE</scope>
    <source>
        <strain evidence="2">NSJ-24</strain>
    </source>
</reference>
<dbReference type="PANTHER" id="PTHR10404">
    <property type="entry name" value="N-ACETYLATED-ALPHA-LINKED ACIDIC DIPEPTIDASE"/>
    <property type="match status" value="1"/>
</dbReference>
<accession>A0A926IA22</accession>